<evidence type="ECO:0000256" key="1">
    <source>
        <dbReference type="ARBA" id="ARBA00022729"/>
    </source>
</evidence>
<keyword evidence="1 2" id="KW-0732">Signal</keyword>
<dbReference type="Pfam" id="PF11611">
    <property type="entry name" value="DUF4352"/>
    <property type="match status" value="1"/>
</dbReference>
<dbReference type="Gene3D" id="2.60.40.1240">
    <property type="match status" value="1"/>
</dbReference>
<gene>
    <name evidence="4" type="ordered locus">CT1966</name>
</gene>
<accession>Q8KB32</accession>
<dbReference type="AlphaFoldDB" id="Q8KB32"/>
<dbReference type="InterPro" id="IPR029050">
    <property type="entry name" value="Immunoprotect_excell_Ig-like"/>
</dbReference>
<dbReference type="STRING" id="194439.CT1966"/>
<evidence type="ECO:0000313" key="5">
    <source>
        <dbReference type="Proteomes" id="UP000001007"/>
    </source>
</evidence>
<evidence type="ECO:0000313" key="4">
    <source>
        <dbReference type="EMBL" id="AAM73184.1"/>
    </source>
</evidence>
<keyword evidence="5" id="KW-1185">Reference proteome</keyword>
<organism evidence="4 5">
    <name type="scientific">Chlorobaculum tepidum (strain ATCC 49652 / DSM 12025 / NBRC 103806 / TLS)</name>
    <name type="common">Chlorobium tepidum</name>
    <dbReference type="NCBI Taxonomy" id="194439"/>
    <lineage>
        <taxon>Bacteria</taxon>
        <taxon>Pseudomonadati</taxon>
        <taxon>Chlorobiota</taxon>
        <taxon>Chlorobiia</taxon>
        <taxon>Chlorobiales</taxon>
        <taxon>Chlorobiaceae</taxon>
        <taxon>Chlorobaculum</taxon>
    </lineage>
</organism>
<dbReference type="Proteomes" id="UP000001007">
    <property type="component" value="Chromosome"/>
</dbReference>
<sequence length="170" mass="18594">MQKVYKHVLSGLLLLMLCILAAGSFGVGAAGNSDDGATTTNYKIGETAHVGYMSYAVWKAFYRNQLSDNPYINQPPDAAYLFVDITVRNDDKEARTIAPFKLIDENGAEYETSSNAWSVDGSIGILDSLNPGVEKRGYIVFDVPRGKHYKLEVSGGYWSSDKALVDLGLK</sequence>
<name>Q8KB32_CHLTE</name>
<evidence type="ECO:0000256" key="2">
    <source>
        <dbReference type="SAM" id="SignalP"/>
    </source>
</evidence>
<dbReference type="EnsemblBacteria" id="AAM73184">
    <property type="protein sequence ID" value="AAM73184"/>
    <property type="gene ID" value="CT1966"/>
</dbReference>
<evidence type="ECO:0000259" key="3">
    <source>
        <dbReference type="Pfam" id="PF11611"/>
    </source>
</evidence>
<dbReference type="InterPro" id="IPR029051">
    <property type="entry name" value="DUF4352"/>
</dbReference>
<dbReference type="RefSeq" id="WP_010933622.1">
    <property type="nucleotide sequence ID" value="NC_002932.3"/>
</dbReference>
<feature type="domain" description="DUF4352" evidence="3">
    <location>
        <begin position="42"/>
        <end position="161"/>
    </location>
</feature>
<dbReference type="KEGG" id="cte:CT1966"/>
<feature type="signal peptide" evidence="2">
    <location>
        <begin position="1"/>
        <end position="29"/>
    </location>
</feature>
<dbReference type="HOGENOM" id="CLU_072584_2_0_10"/>
<proteinExistence type="predicted"/>
<feature type="chain" id="PRO_5004309144" description="DUF4352 domain-containing protein" evidence="2">
    <location>
        <begin position="30"/>
        <end position="170"/>
    </location>
</feature>
<protein>
    <recommendedName>
        <fullName evidence="3">DUF4352 domain-containing protein</fullName>
    </recommendedName>
</protein>
<reference evidence="4 5" key="1">
    <citation type="journal article" date="2002" name="Proc. Natl. Acad. Sci. U.S.A.">
        <title>The complete genome sequence of Chlorobium tepidum TLS, a photosynthetic, anaerobic, green-sulfur bacterium.</title>
        <authorList>
            <person name="Eisen J.A."/>
            <person name="Nelson K.E."/>
            <person name="Paulsen I.T."/>
            <person name="Heidelberg J.F."/>
            <person name="Wu M."/>
            <person name="Dodson R.J."/>
            <person name="Deboy R."/>
            <person name="Gwinn M.L."/>
            <person name="Nelson W.C."/>
            <person name="Haft D.H."/>
            <person name="Hickey E.K."/>
            <person name="Peterson J.D."/>
            <person name="Durkin A.S."/>
            <person name="Kolonay J.L."/>
            <person name="Yang F."/>
            <person name="Holt I."/>
            <person name="Umayam L.A."/>
            <person name="Mason T."/>
            <person name="Brenner M."/>
            <person name="Shea T.P."/>
            <person name="Parksey D."/>
            <person name="Nierman W.C."/>
            <person name="Feldblyum T.V."/>
            <person name="Hansen C.L."/>
            <person name="Craven M.B."/>
            <person name="Radune D."/>
            <person name="Vamathevan J."/>
            <person name="Khouri H."/>
            <person name="White O."/>
            <person name="Gruber T.M."/>
            <person name="Ketchum K.A."/>
            <person name="Venter J.C."/>
            <person name="Tettelin H."/>
            <person name="Bryant D.A."/>
            <person name="Fraser C.M."/>
        </authorList>
    </citation>
    <scope>NUCLEOTIDE SEQUENCE [LARGE SCALE GENOMIC DNA]</scope>
    <source>
        <strain evidence="5">ATCC 49652 / DSM 12025 / NBRC 103806 / TLS</strain>
    </source>
</reference>
<dbReference type="EMBL" id="AE006470">
    <property type="protein sequence ID" value="AAM73184.1"/>
    <property type="molecule type" value="Genomic_DNA"/>
</dbReference>
<dbReference type="OrthoDB" id="3430849at2"/>